<accession>A0A514CU25</accession>
<proteinExistence type="predicted"/>
<name>A0A514CU25_9CAUD</name>
<sequence length="70" mass="8386">MTRRIDHWNGNRNEAFYSSHPTRLQEIRDRTNNQIPFNWKTRKCVCCKRSRSLTQFNGDSATCKRCPPEK</sequence>
<evidence type="ECO:0000313" key="1">
    <source>
        <dbReference type="EMBL" id="QDH83983.1"/>
    </source>
</evidence>
<reference evidence="1 2" key="1">
    <citation type="submission" date="2019-05" db="EMBL/GenBank/DDBJ databases">
        <title>Complete genome sequence of sixteen phages from Abidjan, cote d'Ivoire, isolated on a single strain of Achromobacter xylosoxidans.</title>
        <authorList>
            <person name="Essoh C."/>
            <person name="Vernadet J.-P."/>
            <person name="Vergnaud G."/>
            <person name="Pourcel C."/>
        </authorList>
    </citation>
    <scope>NUCLEOTIDE SEQUENCE [LARGE SCALE GENOMIC DNA]</scope>
</reference>
<keyword evidence="2" id="KW-1185">Reference proteome</keyword>
<dbReference type="Proteomes" id="UP000320802">
    <property type="component" value="Segment"/>
</dbReference>
<organism evidence="1 2">
    <name type="scientific">Achromobacter phage vB_AxyP_19-32_Axy10</name>
    <dbReference type="NCBI Taxonomy" id="2591041"/>
    <lineage>
        <taxon>Viruses</taxon>
        <taxon>Duplodnaviria</taxon>
        <taxon>Heunggongvirae</taxon>
        <taxon>Uroviricota</taxon>
        <taxon>Caudoviricetes</taxon>
        <taxon>Schitoviridae</taxon>
        <taxon>Rothmandenesvirinae</taxon>
        <taxon>Pourcelvirus</taxon>
        <taxon>Pourcelvirus Axy10</taxon>
    </lineage>
</organism>
<gene>
    <name evidence="1" type="ORF">Axy10_038</name>
</gene>
<protein>
    <submittedName>
        <fullName evidence="1">Uncharacterized protein</fullName>
    </submittedName>
</protein>
<evidence type="ECO:0000313" key="2">
    <source>
        <dbReference type="Proteomes" id="UP000320802"/>
    </source>
</evidence>
<dbReference type="EMBL" id="MK962629">
    <property type="protein sequence ID" value="QDH83983.1"/>
    <property type="molecule type" value="Genomic_DNA"/>
</dbReference>